<reference evidence="1 2" key="1">
    <citation type="submission" date="2024-03" db="EMBL/GenBank/DDBJ databases">
        <title>Human intestinal bacterial collection.</title>
        <authorList>
            <person name="Pauvert C."/>
            <person name="Hitch T.C.A."/>
            <person name="Clavel T."/>
        </authorList>
    </citation>
    <scope>NUCLEOTIDE SEQUENCE [LARGE SCALE GENOMIC DNA]</scope>
    <source>
        <strain evidence="1 2">CLA-AA-H281</strain>
    </source>
</reference>
<proteinExistence type="predicted"/>
<dbReference type="EMBL" id="JBBMEN010000013">
    <property type="protein sequence ID" value="MEQ2386178.1"/>
    <property type="molecule type" value="Genomic_DNA"/>
</dbReference>
<evidence type="ECO:0000313" key="2">
    <source>
        <dbReference type="Proteomes" id="UP001465119"/>
    </source>
</evidence>
<keyword evidence="2" id="KW-1185">Reference proteome</keyword>
<name>A0ABV1C4C4_9FIRM</name>
<dbReference type="Proteomes" id="UP001465119">
    <property type="component" value="Unassembled WGS sequence"/>
</dbReference>
<organism evidence="1 2">
    <name type="scientific">Faecalibacterium intestinale</name>
    <dbReference type="NCBI Taxonomy" id="3133155"/>
    <lineage>
        <taxon>Bacteria</taxon>
        <taxon>Bacillati</taxon>
        <taxon>Bacillota</taxon>
        <taxon>Clostridia</taxon>
        <taxon>Eubacteriales</taxon>
        <taxon>Oscillospiraceae</taxon>
        <taxon>Faecalibacterium</taxon>
    </lineage>
</organism>
<evidence type="ECO:0000313" key="1">
    <source>
        <dbReference type="EMBL" id="MEQ2386178.1"/>
    </source>
</evidence>
<gene>
    <name evidence="1" type="ORF">WMO20_09600</name>
</gene>
<sequence>MTDLRDWLKAYNIKNSMGGEMAYNTIQRMLSSRWLFILPGLEHSR</sequence>
<comment type="caution">
    <text evidence="1">The sequence shown here is derived from an EMBL/GenBank/DDBJ whole genome shotgun (WGS) entry which is preliminary data.</text>
</comment>
<accession>A0ABV1C4C4</accession>
<protein>
    <submittedName>
        <fullName evidence="1">Uncharacterized protein</fullName>
    </submittedName>
</protein>
<dbReference type="RefSeq" id="WP_242983234.1">
    <property type="nucleotide sequence ID" value="NZ_JBBMEN010000013.1"/>
</dbReference>